<dbReference type="EMBL" id="FLYE01000012">
    <property type="protein sequence ID" value="SCA56216.1"/>
    <property type="molecule type" value="Genomic_DNA"/>
</dbReference>
<dbReference type="RefSeq" id="WP_069186896.1">
    <property type="nucleotide sequence ID" value="NZ_FLYE01000012.1"/>
</dbReference>
<name>A0A1C3RFZ2_9PROT</name>
<evidence type="ECO:0000313" key="2">
    <source>
        <dbReference type="Proteomes" id="UP000231658"/>
    </source>
</evidence>
<protein>
    <recommendedName>
        <fullName evidence="3">Methyltransferase type 11 domain-containing protein</fullName>
    </recommendedName>
</protein>
<organism evidence="1 2">
    <name type="scientific">Candidatus Terasakiella magnetica</name>
    <dbReference type="NCBI Taxonomy" id="1867952"/>
    <lineage>
        <taxon>Bacteria</taxon>
        <taxon>Pseudomonadati</taxon>
        <taxon>Pseudomonadota</taxon>
        <taxon>Alphaproteobacteria</taxon>
        <taxon>Rhodospirillales</taxon>
        <taxon>Terasakiellaceae</taxon>
        <taxon>Terasakiella</taxon>
    </lineage>
</organism>
<gene>
    <name evidence="1" type="ORF">MTBPR1_20064</name>
</gene>
<reference evidence="1 2" key="1">
    <citation type="submission" date="2016-07" db="EMBL/GenBank/DDBJ databases">
        <authorList>
            <person name="Lefevre C.T."/>
        </authorList>
    </citation>
    <scope>NUCLEOTIDE SEQUENCE [LARGE SCALE GENOMIC DNA]</scope>
    <source>
        <strain evidence="1">PR1</strain>
    </source>
</reference>
<sequence length="275" mass="31136">MPLFTIKQALLEQSEPVPSIDREFFQHLRLSNGSFKTTCDNRLNDVNSYVDEFLDFDCELKILDVAASSAISSVEWFAHLQKKSLKMDYTASDLTMVGRYYQTGFTDLLFEKQTGHLLQADILGQAFPSSSGVRWKNQIYRLLKASTSPYRNKGKEIKLVNRLAARCEQENSNFSLCELDMFQASKQLNSKSFNVIRAANILNRSYFTEAQIFQAIKQLFSLLDDGGFLIVVKSEDDGMNNGAVYCKKEKTFEHLGTINGGSDINELVRSAGRKN</sequence>
<dbReference type="AlphaFoldDB" id="A0A1C3RFZ2"/>
<dbReference type="InterPro" id="IPR029063">
    <property type="entry name" value="SAM-dependent_MTases_sf"/>
</dbReference>
<dbReference type="OrthoDB" id="5120740at2"/>
<accession>A0A1C3RFZ2</accession>
<dbReference type="Proteomes" id="UP000231658">
    <property type="component" value="Unassembled WGS sequence"/>
</dbReference>
<evidence type="ECO:0000313" key="1">
    <source>
        <dbReference type="EMBL" id="SCA56216.1"/>
    </source>
</evidence>
<dbReference type="STRING" id="1867952.MTBPR1_20064"/>
<keyword evidence="2" id="KW-1185">Reference proteome</keyword>
<dbReference type="Gene3D" id="3.40.50.150">
    <property type="entry name" value="Vaccinia Virus protein VP39"/>
    <property type="match status" value="1"/>
</dbReference>
<proteinExistence type="predicted"/>
<evidence type="ECO:0008006" key="3">
    <source>
        <dbReference type="Google" id="ProtNLM"/>
    </source>
</evidence>